<evidence type="ECO:0000259" key="3">
    <source>
        <dbReference type="Pfam" id="PF00561"/>
    </source>
</evidence>
<dbReference type="InterPro" id="IPR002410">
    <property type="entry name" value="Peptidase_S33"/>
</dbReference>
<dbReference type="PANTHER" id="PTHR43798:SF33">
    <property type="entry name" value="HYDROLASE, PUTATIVE (AFU_ORTHOLOGUE AFUA_2G14860)-RELATED"/>
    <property type="match status" value="1"/>
</dbReference>
<dbReference type="PANTHER" id="PTHR43798">
    <property type="entry name" value="MONOACYLGLYCEROL LIPASE"/>
    <property type="match status" value="1"/>
</dbReference>
<dbReference type="InterPro" id="IPR029058">
    <property type="entry name" value="AB_hydrolase_fold"/>
</dbReference>
<feature type="domain" description="AB hydrolase-1" evidence="3">
    <location>
        <begin position="21"/>
        <end position="261"/>
    </location>
</feature>
<dbReference type="Proteomes" id="UP001500427">
    <property type="component" value="Unassembled WGS sequence"/>
</dbReference>
<keyword evidence="5" id="KW-1185">Reference proteome</keyword>
<dbReference type="InterPro" id="IPR000073">
    <property type="entry name" value="AB_hydrolase_1"/>
</dbReference>
<reference evidence="5" key="1">
    <citation type="journal article" date="2019" name="Int. J. Syst. Evol. Microbiol.">
        <title>The Global Catalogue of Microorganisms (GCM) 10K type strain sequencing project: providing services to taxonomists for standard genome sequencing and annotation.</title>
        <authorList>
            <consortium name="The Broad Institute Genomics Platform"/>
            <consortium name="The Broad Institute Genome Sequencing Center for Infectious Disease"/>
            <person name="Wu L."/>
            <person name="Ma J."/>
        </authorList>
    </citation>
    <scope>NUCLEOTIDE SEQUENCE [LARGE SCALE GENOMIC DNA]</scope>
    <source>
        <strain evidence="5">JCM 17687</strain>
    </source>
</reference>
<organism evidence="4 5">
    <name type="scientific">Terrabacter aeriphilus</name>
    <dbReference type="NCBI Taxonomy" id="515662"/>
    <lineage>
        <taxon>Bacteria</taxon>
        <taxon>Bacillati</taxon>
        <taxon>Actinomycetota</taxon>
        <taxon>Actinomycetes</taxon>
        <taxon>Micrococcales</taxon>
        <taxon>Intrasporangiaceae</taxon>
        <taxon>Terrabacter</taxon>
    </lineage>
</organism>
<dbReference type="Pfam" id="PF00561">
    <property type="entry name" value="Abhydrolase_1"/>
    <property type="match status" value="1"/>
</dbReference>
<evidence type="ECO:0000313" key="4">
    <source>
        <dbReference type="EMBL" id="GAA5017050.1"/>
    </source>
</evidence>
<dbReference type="PRINTS" id="PR00793">
    <property type="entry name" value="PROAMNOPTASE"/>
</dbReference>
<dbReference type="PRINTS" id="PR00111">
    <property type="entry name" value="ABHYDROLASE"/>
</dbReference>
<accession>A0ABP9J3T6</accession>
<sequence length="283" mass="31398">MFLDINGNRLNVEVMGRDDAPLLIALHGAPGLGSLAEPRATFGPLADDFRVVVFDARGSGQSEGRAPFTHEQWVADVEALREWAGADRFVIAGGSYGGFIAMEYAVRHPERLAAMVLRDTSADHANEELARANALASARVELDLDKFERIMDGRTRDDEDLRACWAEILPLYDHVYDPAAVDRKVRATTYRYETHNWAFTENMPHYDVKDRLGAVTCPVLVVVGRDDWITPVQCSETIASLVPHARLEIFEESGHSPQVEEAERFQALVREFLAGALAHGAGR</sequence>
<comment type="similarity">
    <text evidence="1">Belongs to the peptidase S33 family.</text>
</comment>
<dbReference type="RefSeq" id="WP_345505664.1">
    <property type="nucleotide sequence ID" value="NZ_BAABIW010000002.1"/>
</dbReference>
<evidence type="ECO:0000256" key="2">
    <source>
        <dbReference type="ARBA" id="ARBA00022801"/>
    </source>
</evidence>
<gene>
    <name evidence="4" type="ORF">GCM10023258_03130</name>
</gene>
<dbReference type="SUPFAM" id="SSF53474">
    <property type="entry name" value="alpha/beta-Hydrolases"/>
    <property type="match status" value="1"/>
</dbReference>
<keyword evidence="2 4" id="KW-0378">Hydrolase</keyword>
<protein>
    <submittedName>
        <fullName evidence="4">Alpha/beta hydrolase</fullName>
    </submittedName>
</protein>
<comment type="caution">
    <text evidence="4">The sequence shown here is derived from an EMBL/GenBank/DDBJ whole genome shotgun (WGS) entry which is preliminary data.</text>
</comment>
<evidence type="ECO:0000313" key="5">
    <source>
        <dbReference type="Proteomes" id="UP001500427"/>
    </source>
</evidence>
<proteinExistence type="inferred from homology"/>
<dbReference type="InterPro" id="IPR050266">
    <property type="entry name" value="AB_hydrolase_sf"/>
</dbReference>
<evidence type="ECO:0000256" key="1">
    <source>
        <dbReference type="ARBA" id="ARBA00010088"/>
    </source>
</evidence>
<name>A0ABP9J3T6_9MICO</name>
<dbReference type="Gene3D" id="3.40.50.1820">
    <property type="entry name" value="alpha/beta hydrolase"/>
    <property type="match status" value="1"/>
</dbReference>
<dbReference type="EMBL" id="BAABIW010000002">
    <property type="protein sequence ID" value="GAA5017050.1"/>
    <property type="molecule type" value="Genomic_DNA"/>
</dbReference>
<dbReference type="GO" id="GO:0016787">
    <property type="term" value="F:hydrolase activity"/>
    <property type="evidence" value="ECO:0007669"/>
    <property type="project" value="UniProtKB-KW"/>
</dbReference>